<dbReference type="CDD" id="cd07709">
    <property type="entry name" value="flavodiiron_proteins_MBL-fold"/>
    <property type="match status" value="1"/>
</dbReference>
<dbReference type="InterPro" id="IPR029039">
    <property type="entry name" value="Flavoprotein-like_sf"/>
</dbReference>
<feature type="domain" description="Flavodoxin-like" evidence="2">
    <location>
        <begin position="254"/>
        <end position="394"/>
    </location>
</feature>
<organism evidence="3 4">
    <name type="scientific">Peptoniphilus olsenii</name>
    <dbReference type="NCBI Taxonomy" id="411570"/>
    <lineage>
        <taxon>Bacteria</taxon>
        <taxon>Bacillati</taxon>
        <taxon>Bacillota</taxon>
        <taxon>Tissierellia</taxon>
        <taxon>Tissierellales</taxon>
        <taxon>Peptoniphilaceae</taxon>
        <taxon>Peptoniphilus</taxon>
    </lineage>
</organism>
<comment type="similarity">
    <text evidence="1">In the N-terminal section; belongs to the zinc metallo-hydrolase group 3 family.</text>
</comment>
<dbReference type="InterPro" id="IPR036866">
    <property type="entry name" value="RibonucZ/Hydroxyglut_hydro"/>
</dbReference>
<keyword evidence="4" id="KW-1185">Reference proteome</keyword>
<dbReference type="Gene3D" id="3.60.15.10">
    <property type="entry name" value="Ribonuclease Z/Hydroxyacylglutathione hydrolase-like"/>
    <property type="match status" value="1"/>
</dbReference>
<dbReference type="InterPro" id="IPR001279">
    <property type="entry name" value="Metallo-B-lactamas"/>
</dbReference>
<sequence>MKKQIKNNVYWVGKIDWELQEFHGSEYSVHHGSSQNAYLIQEEKTVLIDTVWTPHKEEFVKNLKTEIQLNEIDYIVINHGEPDHSGSLVQIMEEIPNTPIYCTANGKKSLIGQYHHPEWDYRVVKTGDSVDIGNGKQLVFVEMKMLHWPDSMATYMTGDNILFSNDAFGQHYALSELFNDKADPTILWNEAMKYYANILTPFSSFAKKKIEEIVAMNLPIDIIATSHGSIWRENALEIVNKYAEWADAYKEDQVTIIYDSMWGATKKIAHKIADDIREISPSTRTKVLSVAEMDRNDIMTEVFKSRAIAVGSPTVGRSAITTISGWLHFLQELKFKDKVAGVFGSYGWSGEGNKILRDKLEKAGFQIIDEEIKASWMPDDEFLKETEKFSKSLLEASVIEKKEYQNK</sequence>
<name>A0ABV2J9H7_9FIRM</name>
<dbReference type="Pfam" id="PF00258">
    <property type="entry name" value="Flavodoxin_1"/>
    <property type="match status" value="1"/>
</dbReference>
<dbReference type="SMART" id="SM00849">
    <property type="entry name" value="Lactamase_B"/>
    <property type="match status" value="1"/>
</dbReference>
<dbReference type="InterPro" id="IPR001226">
    <property type="entry name" value="Flavodoxin_CS"/>
</dbReference>
<dbReference type="Pfam" id="PF19583">
    <property type="entry name" value="ODP"/>
    <property type="match status" value="1"/>
</dbReference>
<dbReference type="RefSeq" id="WP_354367864.1">
    <property type="nucleotide sequence ID" value="NZ_JBEPMA010000004.1"/>
</dbReference>
<proteinExistence type="inferred from homology"/>
<dbReference type="Gene3D" id="3.40.50.360">
    <property type="match status" value="1"/>
</dbReference>
<dbReference type="SUPFAM" id="SSF52218">
    <property type="entry name" value="Flavoproteins"/>
    <property type="match status" value="1"/>
</dbReference>
<gene>
    <name evidence="3" type="ORF">ABID14_001056</name>
</gene>
<accession>A0ABV2J9H7</accession>
<dbReference type="PANTHER" id="PTHR43717">
    <property type="entry name" value="ANAEROBIC NITRIC OXIDE REDUCTASE FLAVORUBREDOXIN"/>
    <property type="match status" value="1"/>
</dbReference>
<dbReference type="PIRSF" id="PIRSF005243">
    <property type="entry name" value="ROO"/>
    <property type="match status" value="1"/>
</dbReference>
<dbReference type="InterPro" id="IPR045761">
    <property type="entry name" value="ODP_dom"/>
</dbReference>
<dbReference type="PROSITE" id="PS00201">
    <property type="entry name" value="FLAVODOXIN"/>
    <property type="match status" value="1"/>
</dbReference>
<protein>
    <submittedName>
        <fullName evidence="3">Flavorubredoxin</fullName>
    </submittedName>
</protein>
<dbReference type="SUPFAM" id="SSF56281">
    <property type="entry name" value="Metallo-hydrolase/oxidoreductase"/>
    <property type="match status" value="1"/>
</dbReference>
<dbReference type="InterPro" id="IPR016440">
    <property type="entry name" value="Rubredoxin-O_OxRdtase"/>
</dbReference>
<dbReference type="PROSITE" id="PS50902">
    <property type="entry name" value="FLAVODOXIN_LIKE"/>
    <property type="match status" value="1"/>
</dbReference>
<evidence type="ECO:0000313" key="3">
    <source>
        <dbReference type="EMBL" id="MET3617427.1"/>
    </source>
</evidence>
<dbReference type="InterPro" id="IPR008254">
    <property type="entry name" value="Flavodoxin/NO_synth"/>
</dbReference>
<reference evidence="3 4" key="1">
    <citation type="submission" date="2024-06" db="EMBL/GenBank/DDBJ databases">
        <title>Genomic Encyclopedia of Type Strains, Phase IV (KMG-IV): sequencing the most valuable type-strain genomes for metagenomic binning, comparative biology and taxonomic classification.</title>
        <authorList>
            <person name="Goeker M."/>
        </authorList>
    </citation>
    <scope>NUCLEOTIDE SEQUENCE [LARGE SCALE GENOMIC DNA]</scope>
    <source>
        <strain evidence="3 4">DSM 21460</strain>
    </source>
</reference>
<dbReference type="PANTHER" id="PTHR43717:SF1">
    <property type="entry name" value="ANAEROBIC NITRIC OXIDE REDUCTASE FLAVORUBREDOXIN"/>
    <property type="match status" value="1"/>
</dbReference>
<evidence type="ECO:0000256" key="1">
    <source>
        <dbReference type="ARBA" id="ARBA00007121"/>
    </source>
</evidence>
<comment type="caution">
    <text evidence="3">The sequence shown here is derived from an EMBL/GenBank/DDBJ whole genome shotgun (WGS) entry which is preliminary data.</text>
</comment>
<evidence type="ECO:0000313" key="4">
    <source>
        <dbReference type="Proteomes" id="UP001549162"/>
    </source>
</evidence>
<evidence type="ECO:0000259" key="2">
    <source>
        <dbReference type="PROSITE" id="PS50902"/>
    </source>
</evidence>
<dbReference type="EMBL" id="JBEPMA010000004">
    <property type="protein sequence ID" value="MET3617427.1"/>
    <property type="molecule type" value="Genomic_DNA"/>
</dbReference>
<dbReference type="Proteomes" id="UP001549162">
    <property type="component" value="Unassembled WGS sequence"/>
</dbReference>